<gene>
    <name evidence="4" type="ORF">PoB_000345100</name>
</gene>
<dbReference type="InterPro" id="IPR036322">
    <property type="entry name" value="WD40_repeat_dom_sf"/>
</dbReference>
<feature type="repeat" description="WD" evidence="2">
    <location>
        <begin position="372"/>
        <end position="398"/>
    </location>
</feature>
<organism evidence="4 5">
    <name type="scientific">Plakobranchus ocellatus</name>
    <dbReference type="NCBI Taxonomy" id="259542"/>
    <lineage>
        <taxon>Eukaryota</taxon>
        <taxon>Metazoa</taxon>
        <taxon>Spiralia</taxon>
        <taxon>Lophotrochozoa</taxon>
        <taxon>Mollusca</taxon>
        <taxon>Gastropoda</taxon>
        <taxon>Heterobranchia</taxon>
        <taxon>Euthyneura</taxon>
        <taxon>Panpulmonata</taxon>
        <taxon>Sacoglossa</taxon>
        <taxon>Placobranchoidea</taxon>
        <taxon>Plakobranchidae</taxon>
        <taxon>Plakobranchus</taxon>
    </lineage>
</organism>
<evidence type="ECO:0000259" key="3">
    <source>
        <dbReference type="PROSITE" id="PS50225"/>
    </source>
</evidence>
<feature type="domain" description="SOCS box" evidence="3">
    <location>
        <begin position="393"/>
        <end position="440"/>
    </location>
</feature>
<dbReference type="GO" id="GO:0000209">
    <property type="term" value="P:protein polyubiquitination"/>
    <property type="evidence" value="ECO:0007669"/>
    <property type="project" value="TreeGrafter"/>
</dbReference>
<protein>
    <submittedName>
        <fullName evidence="4">WD repeat and socs box-containing protein 1-like</fullName>
    </submittedName>
</protein>
<dbReference type="SMART" id="SM00320">
    <property type="entry name" value="WD40"/>
    <property type="match status" value="3"/>
</dbReference>
<dbReference type="EMBL" id="BLXT01000430">
    <property type="protein sequence ID" value="GFN76945.1"/>
    <property type="molecule type" value="Genomic_DNA"/>
</dbReference>
<proteinExistence type="predicted"/>
<sequence>MGIQISTIRSILEKQSSSQPCYPLTPYSYLDRDVWSVDRYGLLTDLQILPEKLMRGQDDGVWFWWCDAQFLPFRDDHLFATTSCFMPRRDATWYPVPNAFNGRIQLIDVHGPDNIKCQVFSRTSSTVFPKVQPHPLGQLVAYCGTGDVVVMATDGDPVYSRSRDLTNAVHVYCAVGRNGVSLACLKRGMGVYFLETWSLHLQILPDKSIRCSQVCPNFIPLRGTSEFVACKFSPDSQFIAVSGSVGHLFVVRKPSLEKHCILWPGVLSEGLSHAESFDFNPRFPHEWLAMGTRDNRLQLFNIDTQQFGEVAEVKDKVDCLRYSPDGLLLAVALRNFDISVLNAQDLNHFHFIPMSELCVGEVSRTQPGYASVLNLSFTQDGSHLASSSCDGHLRIWRVPRLFSLQELCRNCILSHTAICRIQQLKMVPDKIRNFLLYKYF</sequence>
<dbReference type="InterPro" id="IPR015943">
    <property type="entry name" value="WD40/YVTN_repeat-like_dom_sf"/>
</dbReference>
<dbReference type="InterPro" id="IPR024977">
    <property type="entry name" value="Apc4-like_WD40_dom"/>
</dbReference>
<dbReference type="Proteomes" id="UP000735302">
    <property type="component" value="Unassembled WGS sequence"/>
</dbReference>
<dbReference type="PROSITE" id="PS50225">
    <property type="entry name" value="SOCS"/>
    <property type="match status" value="1"/>
</dbReference>
<evidence type="ECO:0000256" key="2">
    <source>
        <dbReference type="PROSITE-ProRule" id="PRU00221"/>
    </source>
</evidence>
<reference evidence="4 5" key="1">
    <citation type="journal article" date="2021" name="Elife">
        <title>Chloroplast acquisition without the gene transfer in kleptoplastic sea slugs, Plakobranchus ocellatus.</title>
        <authorList>
            <person name="Maeda T."/>
            <person name="Takahashi S."/>
            <person name="Yoshida T."/>
            <person name="Shimamura S."/>
            <person name="Takaki Y."/>
            <person name="Nagai Y."/>
            <person name="Toyoda A."/>
            <person name="Suzuki Y."/>
            <person name="Arimoto A."/>
            <person name="Ishii H."/>
            <person name="Satoh N."/>
            <person name="Nishiyama T."/>
            <person name="Hasebe M."/>
            <person name="Maruyama T."/>
            <person name="Minagawa J."/>
            <person name="Obokata J."/>
            <person name="Shigenobu S."/>
        </authorList>
    </citation>
    <scope>NUCLEOTIDE SEQUENCE [LARGE SCALE GENOMIC DNA]</scope>
</reference>
<keyword evidence="5" id="KW-1185">Reference proteome</keyword>
<dbReference type="PROSITE" id="PS50082">
    <property type="entry name" value="WD_REPEATS_2"/>
    <property type="match status" value="1"/>
</dbReference>
<dbReference type="GO" id="GO:0035556">
    <property type="term" value="P:intracellular signal transduction"/>
    <property type="evidence" value="ECO:0007669"/>
    <property type="project" value="InterPro"/>
</dbReference>
<accession>A0AAV3Y3F6</accession>
<dbReference type="InterPro" id="IPR051983">
    <property type="entry name" value="WSB_SOCS-box_domain"/>
</dbReference>
<dbReference type="SUPFAM" id="SSF50978">
    <property type="entry name" value="WD40 repeat-like"/>
    <property type="match status" value="1"/>
</dbReference>
<dbReference type="InterPro" id="IPR036036">
    <property type="entry name" value="SOCS_box-like_dom_sf"/>
</dbReference>
<dbReference type="AlphaFoldDB" id="A0AAV3Y3F6"/>
<dbReference type="SUPFAM" id="SSF158235">
    <property type="entry name" value="SOCS box-like"/>
    <property type="match status" value="1"/>
</dbReference>
<dbReference type="InterPro" id="IPR001496">
    <property type="entry name" value="SOCS_box"/>
</dbReference>
<dbReference type="Pfam" id="PF12894">
    <property type="entry name" value="ANAPC4_WD40"/>
    <property type="match status" value="1"/>
</dbReference>
<dbReference type="InterPro" id="IPR001680">
    <property type="entry name" value="WD40_rpt"/>
</dbReference>
<dbReference type="Gene3D" id="2.130.10.10">
    <property type="entry name" value="YVTN repeat-like/Quinoprotein amine dehydrogenase"/>
    <property type="match status" value="1"/>
</dbReference>
<evidence type="ECO:0000313" key="5">
    <source>
        <dbReference type="Proteomes" id="UP000735302"/>
    </source>
</evidence>
<keyword evidence="1" id="KW-0833">Ubl conjugation pathway</keyword>
<evidence type="ECO:0000313" key="4">
    <source>
        <dbReference type="EMBL" id="GFN76945.1"/>
    </source>
</evidence>
<evidence type="ECO:0000256" key="1">
    <source>
        <dbReference type="ARBA" id="ARBA00022786"/>
    </source>
</evidence>
<dbReference type="PANTHER" id="PTHR15622:SF2">
    <property type="entry name" value="U4_U6 SMALL NUCLEAR RIBONUCLEOPROTEIN PRP4"/>
    <property type="match status" value="1"/>
</dbReference>
<comment type="caution">
    <text evidence="4">The sequence shown here is derived from an EMBL/GenBank/DDBJ whole genome shotgun (WGS) entry which is preliminary data.</text>
</comment>
<name>A0AAV3Y3F6_9GAST</name>
<dbReference type="Pfam" id="PF00400">
    <property type="entry name" value="WD40"/>
    <property type="match status" value="1"/>
</dbReference>
<keyword evidence="2" id="KW-0853">WD repeat</keyword>
<dbReference type="PANTHER" id="PTHR15622">
    <property type="entry name" value="WD40 REPEAT PROTEIN"/>
    <property type="match status" value="1"/>
</dbReference>